<dbReference type="GO" id="GO:0003774">
    <property type="term" value="F:cytoskeletal motor activity"/>
    <property type="evidence" value="ECO:0007669"/>
    <property type="project" value="InterPro"/>
</dbReference>
<evidence type="ECO:0000256" key="4">
    <source>
        <dbReference type="ARBA" id="ARBA00023143"/>
    </source>
</evidence>
<keyword evidence="6" id="KW-0966">Cell projection</keyword>
<dbReference type="NCBIfam" id="TIGR00205">
    <property type="entry name" value="fliE"/>
    <property type="match status" value="1"/>
</dbReference>
<dbReference type="eggNOG" id="COG1677">
    <property type="taxonomic scope" value="Bacteria"/>
</dbReference>
<dbReference type="Pfam" id="PF02049">
    <property type="entry name" value="FliE"/>
    <property type="match status" value="1"/>
</dbReference>
<keyword evidence="6" id="KW-0282">Flagellum</keyword>
<dbReference type="OrthoDB" id="8909229at2"/>
<dbReference type="GO" id="GO:0071973">
    <property type="term" value="P:bacterial-type flagellum-dependent cell motility"/>
    <property type="evidence" value="ECO:0007669"/>
    <property type="project" value="InterPro"/>
</dbReference>
<evidence type="ECO:0000313" key="6">
    <source>
        <dbReference type="EMBL" id="CDZ78601.1"/>
    </source>
</evidence>
<comment type="subcellular location">
    <subcellularLocation>
        <location evidence="1 5">Bacterial flagellum basal body</location>
    </subcellularLocation>
</comment>
<sequence length="104" mass="11297">MSDVNTISLMNQMRLMSSKAAGSSVEFAGVQESFGEVFQNALNETNQLQQSADALKARFEVGDSNVGIGEVMIQTQKADIAFQATLSVRNKLIAAYEDIMNMSI</sequence>
<dbReference type="AlphaFoldDB" id="A0A078L0B7"/>
<keyword evidence="4 5" id="KW-0975">Bacterial flagellum</keyword>
<dbReference type="HAMAP" id="MF_00724">
    <property type="entry name" value="FliE"/>
    <property type="match status" value="1"/>
</dbReference>
<dbReference type="Proteomes" id="UP000044071">
    <property type="component" value="Unassembled WGS sequence"/>
</dbReference>
<keyword evidence="7" id="KW-1185">Reference proteome</keyword>
<proteinExistence type="inferred from homology"/>
<dbReference type="GO" id="GO:0009425">
    <property type="term" value="C:bacterial-type flagellum basal body"/>
    <property type="evidence" value="ECO:0007669"/>
    <property type="project" value="UniProtKB-SubCell"/>
</dbReference>
<dbReference type="PANTHER" id="PTHR34653:SF1">
    <property type="entry name" value="FLAGELLAR HOOK-BASAL BODY COMPLEX PROTEIN FLIE"/>
    <property type="match status" value="1"/>
</dbReference>
<evidence type="ECO:0000313" key="7">
    <source>
        <dbReference type="Proteomes" id="UP000044071"/>
    </source>
</evidence>
<dbReference type="EMBL" id="CCSB01000003">
    <property type="protein sequence ID" value="CDZ78601.1"/>
    <property type="molecule type" value="Genomic_DNA"/>
</dbReference>
<dbReference type="PRINTS" id="PR01006">
    <property type="entry name" value="FLGHOOKFLIE"/>
</dbReference>
<evidence type="ECO:0000256" key="3">
    <source>
        <dbReference type="ARBA" id="ARBA00018024"/>
    </source>
</evidence>
<dbReference type="RefSeq" id="WP_044011726.1">
    <property type="nucleotide sequence ID" value="NZ_CCVW01000003.1"/>
</dbReference>
<name>A0A078L0B7_9GAMM</name>
<evidence type="ECO:0000256" key="1">
    <source>
        <dbReference type="ARBA" id="ARBA00004117"/>
    </source>
</evidence>
<gene>
    <name evidence="5 6" type="primary">fliE</name>
    <name evidence="6" type="ORF">BN59_02911</name>
</gene>
<organism evidence="6 7">
    <name type="scientific">Legionella massiliensis</name>
    <dbReference type="NCBI Taxonomy" id="1034943"/>
    <lineage>
        <taxon>Bacteria</taxon>
        <taxon>Pseudomonadati</taxon>
        <taxon>Pseudomonadota</taxon>
        <taxon>Gammaproteobacteria</taxon>
        <taxon>Legionellales</taxon>
        <taxon>Legionellaceae</taxon>
        <taxon>Legionella</taxon>
    </lineage>
</organism>
<keyword evidence="6" id="KW-0969">Cilium</keyword>
<dbReference type="STRING" id="1034943.BN59_02911"/>
<dbReference type="InterPro" id="IPR001624">
    <property type="entry name" value="FliE"/>
</dbReference>
<dbReference type="PANTHER" id="PTHR34653">
    <property type="match status" value="1"/>
</dbReference>
<comment type="similarity">
    <text evidence="2 5">Belongs to the FliE family.</text>
</comment>
<accession>A0A078L0B7</accession>
<evidence type="ECO:0000256" key="2">
    <source>
        <dbReference type="ARBA" id="ARBA00009272"/>
    </source>
</evidence>
<dbReference type="GO" id="GO:0005198">
    <property type="term" value="F:structural molecule activity"/>
    <property type="evidence" value="ECO:0007669"/>
    <property type="project" value="UniProtKB-UniRule"/>
</dbReference>
<evidence type="ECO:0000256" key="5">
    <source>
        <dbReference type="HAMAP-Rule" id="MF_00724"/>
    </source>
</evidence>
<protein>
    <recommendedName>
        <fullName evidence="3 5">Flagellar hook-basal body complex protein FliE</fullName>
    </recommendedName>
</protein>
<reference evidence="6 7" key="1">
    <citation type="submission" date="2014-06" db="EMBL/GenBank/DDBJ databases">
        <authorList>
            <person name="Urmite Genomes Urmite Genomes"/>
        </authorList>
    </citation>
    <scope>NUCLEOTIDE SEQUENCE [LARGE SCALE GENOMIC DNA]</scope>
</reference>